<evidence type="ECO:0000256" key="36">
    <source>
        <dbReference type="ARBA" id="ARBA00052001"/>
    </source>
</evidence>
<keyword evidence="14" id="KW-0445">Lipid transport</keyword>
<evidence type="ECO:0000256" key="13">
    <source>
        <dbReference type="ARBA" id="ARBA00022989"/>
    </source>
</evidence>
<evidence type="ECO:0000256" key="5">
    <source>
        <dbReference type="ARBA" id="ARBA00019542"/>
    </source>
</evidence>
<keyword evidence="12" id="KW-1278">Translocase</keyword>
<evidence type="ECO:0000256" key="10">
    <source>
        <dbReference type="ARBA" id="ARBA00022741"/>
    </source>
</evidence>
<keyword evidence="9 37" id="KW-0812">Transmembrane</keyword>
<evidence type="ECO:0000256" key="12">
    <source>
        <dbReference type="ARBA" id="ARBA00022967"/>
    </source>
</evidence>
<evidence type="ECO:0000256" key="6">
    <source>
        <dbReference type="ARBA" id="ARBA00022448"/>
    </source>
</evidence>
<dbReference type="GO" id="GO:0031966">
    <property type="term" value="C:mitochondrial membrane"/>
    <property type="evidence" value="ECO:0007669"/>
    <property type="project" value="UniProtKB-SubCell"/>
</dbReference>
<feature type="non-terminal residue" evidence="39">
    <location>
        <position position="1"/>
    </location>
</feature>
<feature type="transmembrane region" description="Helical" evidence="37">
    <location>
        <begin position="447"/>
        <end position="465"/>
    </location>
</feature>
<comment type="catalytic activity">
    <reaction evidence="23">
        <text>dehydroepiandrosterone 3-sulfate(in) + ATP + H2O = dehydroepiandrosterone 3-sulfate(out) + ADP + phosphate + H(+)</text>
        <dbReference type="Rhea" id="RHEA:61364"/>
        <dbReference type="ChEBI" id="CHEBI:15377"/>
        <dbReference type="ChEBI" id="CHEBI:15378"/>
        <dbReference type="ChEBI" id="CHEBI:30616"/>
        <dbReference type="ChEBI" id="CHEBI:43474"/>
        <dbReference type="ChEBI" id="CHEBI:57905"/>
        <dbReference type="ChEBI" id="CHEBI:456216"/>
    </reaction>
    <physiologicalReaction direction="left-to-right" evidence="23">
        <dbReference type="Rhea" id="RHEA:61365"/>
    </physiologicalReaction>
</comment>
<dbReference type="EMBL" id="VZTA01028604">
    <property type="protein sequence ID" value="NXA70670.1"/>
    <property type="molecule type" value="Genomic_DNA"/>
</dbReference>
<evidence type="ECO:0000256" key="22">
    <source>
        <dbReference type="ARBA" id="ARBA00046614"/>
    </source>
</evidence>
<comment type="catalytic activity">
    <reaction evidence="28">
        <text>4-methylumbelliferone beta-D-glucuronate(in) + ATP + H2O = 4-methylumbelliferone beta-D-glucuronate(out) + ADP + phosphate + H(+)</text>
        <dbReference type="Rhea" id="RHEA:61372"/>
        <dbReference type="ChEBI" id="CHEBI:15377"/>
        <dbReference type="ChEBI" id="CHEBI:15378"/>
        <dbReference type="ChEBI" id="CHEBI:30616"/>
        <dbReference type="ChEBI" id="CHEBI:43474"/>
        <dbReference type="ChEBI" id="CHEBI:144582"/>
        <dbReference type="ChEBI" id="CHEBI:456216"/>
    </reaction>
    <physiologicalReaction direction="left-to-right" evidence="28">
        <dbReference type="Rhea" id="RHEA:61373"/>
    </physiologicalReaction>
</comment>
<evidence type="ECO:0000256" key="35">
    <source>
        <dbReference type="ARBA" id="ARBA00049490"/>
    </source>
</evidence>
<dbReference type="GO" id="GO:0006869">
    <property type="term" value="P:lipid transport"/>
    <property type="evidence" value="ECO:0007669"/>
    <property type="project" value="UniProtKB-KW"/>
</dbReference>
<dbReference type="InterPro" id="IPR003593">
    <property type="entry name" value="AAA+_ATPase"/>
</dbReference>
<evidence type="ECO:0000259" key="38">
    <source>
        <dbReference type="PROSITE" id="PS50893"/>
    </source>
</evidence>
<comment type="catalytic activity">
    <reaction evidence="30">
        <text>methotrexate(in) + ATP + H2O = methotrexate(out) + ADP + phosphate + H(+)</text>
        <dbReference type="Rhea" id="RHEA:61356"/>
        <dbReference type="ChEBI" id="CHEBI:15377"/>
        <dbReference type="ChEBI" id="CHEBI:15378"/>
        <dbReference type="ChEBI" id="CHEBI:30616"/>
        <dbReference type="ChEBI" id="CHEBI:43474"/>
        <dbReference type="ChEBI" id="CHEBI:50681"/>
        <dbReference type="ChEBI" id="CHEBI:456216"/>
    </reaction>
    <physiologicalReaction direction="left-to-right" evidence="30">
        <dbReference type="Rhea" id="RHEA:61357"/>
    </physiologicalReaction>
</comment>
<dbReference type="InterPro" id="IPR003439">
    <property type="entry name" value="ABC_transporter-like_ATP-bd"/>
</dbReference>
<evidence type="ECO:0000256" key="32">
    <source>
        <dbReference type="ARBA" id="ARBA00048665"/>
    </source>
</evidence>
<dbReference type="GO" id="GO:0016887">
    <property type="term" value="F:ATP hydrolysis activity"/>
    <property type="evidence" value="ECO:0007669"/>
    <property type="project" value="InterPro"/>
</dbReference>
<evidence type="ECO:0000256" key="33">
    <source>
        <dbReference type="ARBA" id="ARBA00049018"/>
    </source>
</evidence>
<dbReference type="Pfam" id="PF19055">
    <property type="entry name" value="ABC2_membrane_7"/>
    <property type="match status" value="1"/>
</dbReference>
<evidence type="ECO:0000256" key="24">
    <source>
        <dbReference type="ARBA" id="ARBA00047354"/>
    </source>
</evidence>
<proteinExistence type="inferred from homology"/>
<comment type="catalytic activity">
    <reaction evidence="35">
        <text>5,7-dimethyl-2-methylamino-4-(3-pyridylmethyl)-1,3-benzothiazol-6-yl beta-D-glucuronate(in) + ATP + H2O = 5,7-dimethyl-2-methylamino-4-(3-pyridylmethyl)-1,3-benzothiazol-6-yl beta-D-glucuronate(out) + ADP + phosphate + H(+)</text>
        <dbReference type="Rhea" id="RHEA:61384"/>
        <dbReference type="ChEBI" id="CHEBI:15377"/>
        <dbReference type="ChEBI" id="CHEBI:15378"/>
        <dbReference type="ChEBI" id="CHEBI:30616"/>
        <dbReference type="ChEBI" id="CHEBI:43474"/>
        <dbReference type="ChEBI" id="CHEBI:144584"/>
        <dbReference type="ChEBI" id="CHEBI:456216"/>
    </reaction>
    <physiologicalReaction direction="left-to-right" evidence="35">
        <dbReference type="Rhea" id="RHEA:61385"/>
    </physiologicalReaction>
</comment>
<feature type="transmembrane region" description="Helical" evidence="37">
    <location>
        <begin position="477"/>
        <end position="499"/>
    </location>
</feature>
<evidence type="ECO:0000313" key="40">
    <source>
        <dbReference type="Proteomes" id="UP000586926"/>
    </source>
</evidence>
<dbReference type="Gene3D" id="3.40.50.300">
    <property type="entry name" value="P-loop containing nucleotide triphosphate hydrolases"/>
    <property type="match status" value="1"/>
</dbReference>
<comment type="catalytic activity">
    <reaction evidence="26">
        <text>5,7-dimethyl-2-methylamino-4-(3-pyridylmethyl)-1,3-benzothiazol-6-yl sulfate(in) + ATP + H2O = 5,7-dimethyl-2-methylamino-4-(3-pyridylmethyl)-1,3-benzothiazol-6-yl sulfate(out) + ADP + phosphate + H(+)</text>
        <dbReference type="Rhea" id="RHEA:61376"/>
        <dbReference type="ChEBI" id="CHEBI:15377"/>
        <dbReference type="ChEBI" id="CHEBI:15378"/>
        <dbReference type="ChEBI" id="CHEBI:30616"/>
        <dbReference type="ChEBI" id="CHEBI:43474"/>
        <dbReference type="ChEBI" id="CHEBI:144583"/>
        <dbReference type="ChEBI" id="CHEBI:456216"/>
    </reaction>
    <physiologicalReaction direction="left-to-right" evidence="26">
        <dbReference type="Rhea" id="RHEA:61377"/>
    </physiologicalReaction>
</comment>
<comment type="catalytic activity">
    <reaction evidence="32">
        <text>urate(in) + ATP + H2O = urate(out) + ADP + phosphate + H(+)</text>
        <dbReference type="Rhea" id="RHEA:16461"/>
        <dbReference type="ChEBI" id="CHEBI:15377"/>
        <dbReference type="ChEBI" id="CHEBI:15378"/>
        <dbReference type="ChEBI" id="CHEBI:17775"/>
        <dbReference type="ChEBI" id="CHEBI:30616"/>
        <dbReference type="ChEBI" id="CHEBI:43474"/>
        <dbReference type="ChEBI" id="CHEBI:456216"/>
    </reaction>
    <physiologicalReaction direction="left-to-right" evidence="32">
        <dbReference type="Rhea" id="RHEA:16462"/>
    </physiologicalReaction>
</comment>
<dbReference type="CDD" id="cd03213">
    <property type="entry name" value="ABCG_EPDR"/>
    <property type="match status" value="1"/>
</dbReference>
<feature type="transmembrane region" description="Helical" evidence="37">
    <location>
        <begin position="604"/>
        <end position="622"/>
    </location>
</feature>
<dbReference type="PANTHER" id="PTHR48041">
    <property type="entry name" value="ABC TRANSPORTER G FAMILY MEMBER 28"/>
    <property type="match status" value="1"/>
</dbReference>
<dbReference type="InterPro" id="IPR027417">
    <property type="entry name" value="P-loop_NTPase"/>
</dbReference>
<evidence type="ECO:0000256" key="25">
    <source>
        <dbReference type="ARBA" id="ARBA00047516"/>
    </source>
</evidence>
<comment type="subcellular location">
    <subcellularLocation>
        <location evidence="2">Apical cell membrane</location>
        <topology evidence="2">Multi-pass membrane protein</topology>
    </subcellularLocation>
    <subcellularLocation>
        <location evidence="1">Mitochondrion membrane</location>
        <topology evidence="1">Multi-pass membrane protein</topology>
    </subcellularLocation>
</comment>
<keyword evidence="6" id="KW-0813">Transport</keyword>
<feature type="transmembrane region" description="Helical" evidence="37">
    <location>
        <begin position="511"/>
        <end position="537"/>
    </location>
</feature>
<keyword evidence="11" id="KW-0067">ATP-binding</keyword>
<evidence type="ECO:0000256" key="27">
    <source>
        <dbReference type="ARBA" id="ARBA00047576"/>
    </source>
</evidence>
<dbReference type="Pfam" id="PF00005">
    <property type="entry name" value="ABC_tran"/>
    <property type="match status" value="1"/>
</dbReference>
<dbReference type="InterPro" id="IPR013525">
    <property type="entry name" value="ABC2_TM"/>
</dbReference>
<dbReference type="GO" id="GO:0016324">
    <property type="term" value="C:apical plasma membrane"/>
    <property type="evidence" value="ECO:0007669"/>
    <property type="project" value="UniProtKB-SubCell"/>
</dbReference>
<evidence type="ECO:0000256" key="18">
    <source>
        <dbReference type="ARBA" id="ARBA00023180"/>
    </source>
</evidence>
<comment type="catalytic activity">
    <reaction evidence="27">
        <text>17beta-estradiol 17-O-(beta-D-glucuronate)(in) + ATP + H2O = 17beta-estradiol 17-O-(beta-D-glucuronate)(out) + ADP + phosphate + H(+)</text>
        <dbReference type="Rhea" id="RHEA:60128"/>
        <dbReference type="ChEBI" id="CHEBI:15377"/>
        <dbReference type="ChEBI" id="CHEBI:15378"/>
        <dbReference type="ChEBI" id="CHEBI:30616"/>
        <dbReference type="ChEBI" id="CHEBI:43474"/>
        <dbReference type="ChEBI" id="CHEBI:82961"/>
        <dbReference type="ChEBI" id="CHEBI:456216"/>
    </reaction>
    <physiologicalReaction direction="left-to-right" evidence="27">
        <dbReference type="Rhea" id="RHEA:60129"/>
    </physiologicalReaction>
</comment>
<dbReference type="InterPro" id="IPR050352">
    <property type="entry name" value="ABCG_transporters"/>
</dbReference>
<dbReference type="GO" id="GO:0015562">
    <property type="term" value="F:efflux transmembrane transporter activity"/>
    <property type="evidence" value="ECO:0007669"/>
    <property type="project" value="TreeGrafter"/>
</dbReference>
<dbReference type="FunFam" id="3.40.50.300:FF:000622">
    <property type="entry name" value="ATP-binding cassette sub-family G member 2"/>
    <property type="match status" value="1"/>
</dbReference>
<dbReference type="SMART" id="SM00382">
    <property type="entry name" value="AAA"/>
    <property type="match status" value="1"/>
</dbReference>
<dbReference type="SUPFAM" id="SSF52540">
    <property type="entry name" value="P-loop containing nucleoside triphosphate hydrolases"/>
    <property type="match status" value="1"/>
</dbReference>
<keyword evidence="16 37" id="KW-0472">Membrane</keyword>
<feature type="non-terminal residue" evidence="39">
    <location>
        <position position="629"/>
    </location>
</feature>
<gene>
    <name evidence="39" type="primary">Abcg2_1</name>
    <name evidence="39" type="ORF">MOHOCH_R10302</name>
</gene>
<evidence type="ECO:0000256" key="34">
    <source>
        <dbReference type="ARBA" id="ARBA00049205"/>
    </source>
</evidence>
<dbReference type="GO" id="GO:0032217">
    <property type="term" value="F:riboflavin transmembrane transporter activity"/>
    <property type="evidence" value="ECO:0007669"/>
    <property type="project" value="TreeGrafter"/>
</dbReference>
<keyword evidence="15" id="KW-0496">Mitochondrion</keyword>
<comment type="catalytic activity">
    <reaction evidence="21">
        <text>ATP + H2O + xenobioticSide 1 = ADP + phosphate + xenobioticSide 2.</text>
        <dbReference type="EC" id="7.6.2.2"/>
    </reaction>
</comment>
<keyword evidence="8" id="KW-0597">Phosphoprotein</keyword>
<evidence type="ECO:0000256" key="37">
    <source>
        <dbReference type="SAM" id="Phobius"/>
    </source>
</evidence>
<dbReference type="Proteomes" id="UP000586926">
    <property type="component" value="Unassembled WGS sequence"/>
</dbReference>
<dbReference type="Pfam" id="PF01061">
    <property type="entry name" value="ABC2_membrane"/>
    <property type="match status" value="1"/>
</dbReference>
<comment type="similarity">
    <text evidence="3">Belongs to the ABC transporter superfamily. ABCG family. Eye pigment precursor importer (TC 3.A.1.204) subfamily.</text>
</comment>
<evidence type="ECO:0000256" key="3">
    <source>
        <dbReference type="ARBA" id="ARBA00005814"/>
    </source>
</evidence>
<comment type="catalytic activity">
    <reaction evidence="29">
        <text>riboflavin(in) + ATP + H2O = riboflavin(out) + ADP + phosphate + H(+)</text>
        <dbReference type="Rhea" id="RHEA:61352"/>
        <dbReference type="ChEBI" id="CHEBI:15377"/>
        <dbReference type="ChEBI" id="CHEBI:15378"/>
        <dbReference type="ChEBI" id="CHEBI:30616"/>
        <dbReference type="ChEBI" id="CHEBI:43474"/>
        <dbReference type="ChEBI" id="CHEBI:57986"/>
        <dbReference type="ChEBI" id="CHEBI:456216"/>
    </reaction>
    <physiologicalReaction direction="left-to-right" evidence="29">
        <dbReference type="Rhea" id="RHEA:61353"/>
    </physiologicalReaction>
</comment>
<comment type="caution">
    <text evidence="39">The sequence shown here is derived from an EMBL/GenBank/DDBJ whole genome shotgun (WGS) entry which is preliminary data.</text>
</comment>
<organism evidence="39 40">
    <name type="scientific">Mohoua ochrocephala</name>
    <dbReference type="NCBI Taxonomy" id="874463"/>
    <lineage>
        <taxon>Eukaryota</taxon>
        <taxon>Metazoa</taxon>
        <taxon>Chordata</taxon>
        <taxon>Craniata</taxon>
        <taxon>Vertebrata</taxon>
        <taxon>Euteleostomi</taxon>
        <taxon>Archelosauria</taxon>
        <taxon>Archosauria</taxon>
        <taxon>Dinosauria</taxon>
        <taxon>Saurischia</taxon>
        <taxon>Theropoda</taxon>
        <taxon>Coelurosauria</taxon>
        <taxon>Aves</taxon>
        <taxon>Neognathae</taxon>
        <taxon>Neoaves</taxon>
        <taxon>Telluraves</taxon>
        <taxon>Australaves</taxon>
        <taxon>Passeriformes</taxon>
        <taxon>Meliphagoidea</taxon>
        <taxon>Acanthizidae</taxon>
        <taxon>Mohoua</taxon>
    </lineage>
</organism>
<evidence type="ECO:0000256" key="2">
    <source>
        <dbReference type="ARBA" id="ARBA00004424"/>
    </source>
</evidence>
<keyword evidence="17" id="KW-1015">Disulfide bond</keyword>
<keyword evidence="13 37" id="KW-1133">Transmembrane helix</keyword>
<evidence type="ECO:0000256" key="26">
    <source>
        <dbReference type="ARBA" id="ARBA00047542"/>
    </source>
</evidence>
<dbReference type="GO" id="GO:0005524">
    <property type="term" value="F:ATP binding"/>
    <property type="evidence" value="ECO:0007669"/>
    <property type="project" value="UniProtKB-KW"/>
</dbReference>
<dbReference type="AlphaFoldDB" id="A0A7K7XYK9"/>
<evidence type="ECO:0000256" key="28">
    <source>
        <dbReference type="ARBA" id="ARBA00047877"/>
    </source>
</evidence>
<evidence type="ECO:0000256" key="19">
    <source>
        <dbReference type="ARBA" id="ARBA00031839"/>
    </source>
</evidence>
<evidence type="ECO:0000256" key="29">
    <source>
        <dbReference type="ARBA" id="ARBA00048280"/>
    </source>
</evidence>
<comment type="catalytic activity">
    <reaction evidence="24">
        <text>sphing-4-enine 1-phosphate(in) + ATP + H2O = sphing-4-enine 1-phosphate(out) + ADP + phosphate + H(+)</text>
        <dbReference type="Rhea" id="RHEA:38951"/>
        <dbReference type="ChEBI" id="CHEBI:15377"/>
        <dbReference type="ChEBI" id="CHEBI:15378"/>
        <dbReference type="ChEBI" id="CHEBI:30616"/>
        <dbReference type="ChEBI" id="CHEBI:43474"/>
        <dbReference type="ChEBI" id="CHEBI:60119"/>
        <dbReference type="ChEBI" id="CHEBI:456216"/>
    </reaction>
    <physiologicalReaction direction="left-to-right" evidence="24">
        <dbReference type="Rhea" id="RHEA:38952"/>
    </physiologicalReaction>
</comment>
<evidence type="ECO:0000256" key="1">
    <source>
        <dbReference type="ARBA" id="ARBA00004225"/>
    </source>
</evidence>
<evidence type="ECO:0000256" key="31">
    <source>
        <dbReference type="ARBA" id="ARBA00048455"/>
    </source>
</evidence>
<comment type="catalytic activity">
    <reaction evidence="25">
        <text>estrone 3-sulfate(in) + ATP + H2O = estrone 3-sulfate(out) + ADP + phosphate + H(+)</text>
        <dbReference type="Rhea" id="RHEA:61348"/>
        <dbReference type="ChEBI" id="CHEBI:15377"/>
        <dbReference type="ChEBI" id="CHEBI:15378"/>
        <dbReference type="ChEBI" id="CHEBI:30616"/>
        <dbReference type="ChEBI" id="CHEBI:43474"/>
        <dbReference type="ChEBI" id="CHEBI:60050"/>
        <dbReference type="ChEBI" id="CHEBI:456216"/>
    </reaction>
    <physiologicalReaction direction="left-to-right" evidence="25">
        <dbReference type="Rhea" id="RHEA:61349"/>
    </physiologicalReaction>
</comment>
<evidence type="ECO:0000256" key="9">
    <source>
        <dbReference type="ARBA" id="ARBA00022692"/>
    </source>
</evidence>
<feature type="transmembrane region" description="Helical" evidence="37">
    <location>
        <begin position="364"/>
        <end position="384"/>
    </location>
</feature>
<evidence type="ECO:0000256" key="15">
    <source>
        <dbReference type="ARBA" id="ARBA00023128"/>
    </source>
</evidence>
<keyword evidence="18" id="KW-0325">Glycoprotein</keyword>
<dbReference type="PROSITE" id="PS50893">
    <property type="entry name" value="ABC_TRANSPORTER_2"/>
    <property type="match status" value="1"/>
</dbReference>
<feature type="domain" description="ABC transporter" evidence="38">
    <location>
        <begin position="4"/>
        <end position="253"/>
    </location>
</feature>
<name>A0A7K7XYK9_9PASS</name>
<evidence type="ECO:0000256" key="20">
    <source>
        <dbReference type="ARBA" id="ARBA00031848"/>
    </source>
</evidence>
<comment type="catalytic activity">
    <reaction evidence="31">
        <text>pheophorbide a(in) + ATP + H2O = pheophorbide a(out) + ADP + phosphate + H(+)</text>
        <dbReference type="Rhea" id="RHEA:61360"/>
        <dbReference type="ChEBI" id="CHEBI:15377"/>
        <dbReference type="ChEBI" id="CHEBI:15378"/>
        <dbReference type="ChEBI" id="CHEBI:30616"/>
        <dbReference type="ChEBI" id="CHEBI:43474"/>
        <dbReference type="ChEBI" id="CHEBI:58687"/>
        <dbReference type="ChEBI" id="CHEBI:456216"/>
    </reaction>
    <physiologicalReaction direction="left-to-right" evidence="31">
        <dbReference type="Rhea" id="RHEA:61361"/>
    </physiologicalReaction>
</comment>
<evidence type="ECO:0000256" key="23">
    <source>
        <dbReference type="ARBA" id="ARBA00047279"/>
    </source>
</evidence>
<evidence type="ECO:0000256" key="8">
    <source>
        <dbReference type="ARBA" id="ARBA00022553"/>
    </source>
</evidence>
<dbReference type="InterPro" id="IPR043926">
    <property type="entry name" value="ABCG_dom"/>
</dbReference>
<dbReference type="EC" id="7.6.2.2" evidence="4"/>
<evidence type="ECO:0000256" key="7">
    <source>
        <dbReference type="ARBA" id="ARBA00022475"/>
    </source>
</evidence>
<keyword evidence="10" id="KW-0547">Nucleotide-binding</keyword>
<comment type="catalytic activity">
    <reaction evidence="33">
        <text>4-methylumbelliferone sulfate(in) + ATP + H2O = 4-methylumbelliferone sulfate(out) + ADP + phosphate + H(+)</text>
        <dbReference type="Rhea" id="RHEA:61368"/>
        <dbReference type="ChEBI" id="CHEBI:15377"/>
        <dbReference type="ChEBI" id="CHEBI:15378"/>
        <dbReference type="ChEBI" id="CHEBI:30616"/>
        <dbReference type="ChEBI" id="CHEBI:43474"/>
        <dbReference type="ChEBI" id="CHEBI:144581"/>
        <dbReference type="ChEBI" id="CHEBI:456216"/>
    </reaction>
    <physiologicalReaction direction="left-to-right" evidence="33">
        <dbReference type="Rhea" id="RHEA:61369"/>
    </physiologicalReaction>
</comment>
<keyword evidence="7" id="KW-1003">Cell membrane</keyword>
<evidence type="ECO:0000313" key="39">
    <source>
        <dbReference type="EMBL" id="NXA70670.1"/>
    </source>
</evidence>
<comment type="subunit">
    <text evidence="22">Homodimer; disulfide-linked. The minimal functional unit is a homodimer, but the major oligomeric form in plasma membrane is a homotetramer with possibility of higher order oligomerization up to homododecamers.</text>
</comment>
<evidence type="ECO:0000256" key="14">
    <source>
        <dbReference type="ARBA" id="ARBA00023055"/>
    </source>
</evidence>
<accession>A0A7K7XYK9</accession>
<comment type="catalytic activity">
    <reaction evidence="34">
        <text>indoxyl sulfate(in) + ATP + H2O = indoxyl sulfate(out) + ADP + phosphate + H(+)</text>
        <dbReference type="Rhea" id="RHEA:61332"/>
        <dbReference type="ChEBI" id="CHEBI:15377"/>
        <dbReference type="ChEBI" id="CHEBI:15378"/>
        <dbReference type="ChEBI" id="CHEBI:30616"/>
        <dbReference type="ChEBI" id="CHEBI:43474"/>
        <dbReference type="ChEBI" id="CHEBI:144643"/>
        <dbReference type="ChEBI" id="CHEBI:456216"/>
    </reaction>
    <physiologicalReaction direction="left-to-right" evidence="34">
        <dbReference type="Rhea" id="RHEA:61333"/>
    </physiologicalReaction>
</comment>
<dbReference type="PANTHER" id="PTHR48041:SF92">
    <property type="entry name" value="BROAD SUBSTRATE SPECIFICITY ATP-BINDING CASSETTE TRANSPORTER ABCG2"/>
    <property type="match status" value="1"/>
</dbReference>
<comment type="catalytic activity">
    <reaction evidence="36">
        <text>itaconate(in) + ATP + H2O = itaconate(out) + ADP + phosphate + H(+)</text>
        <dbReference type="Rhea" id="RHEA:82291"/>
        <dbReference type="ChEBI" id="CHEBI:15377"/>
        <dbReference type="ChEBI" id="CHEBI:15378"/>
        <dbReference type="ChEBI" id="CHEBI:17240"/>
        <dbReference type="ChEBI" id="CHEBI:30616"/>
        <dbReference type="ChEBI" id="CHEBI:43474"/>
        <dbReference type="ChEBI" id="CHEBI:456216"/>
    </reaction>
    <physiologicalReaction direction="left-to-right" evidence="36">
        <dbReference type="Rhea" id="RHEA:82292"/>
    </physiologicalReaction>
</comment>
<protein>
    <recommendedName>
        <fullName evidence="5">Broad substrate specificity ATP-binding cassette transporter ABCG2</fullName>
        <ecNumber evidence="4">7.6.2.2</ecNumber>
    </recommendedName>
    <alternativeName>
        <fullName evidence="19">ATP-binding cassette sub-family G member 2</fullName>
    </alternativeName>
    <alternativeName>
        <fullName evidence="20">Urate exporter</fullName>
    </alternativeName>
</protein>
<keyword evidence="40" id="KW-1185">Reference proteome</keyword>
<evidence type="ECO:0000256" key="16">
    <source>
        <dbReference type="ARBA" id="ARBA00023136"/>
    </source>
</evidence>
<evidence type="ECO:0000256" key="21">
    <source>
        <dbReference type="ARBA" id="ARBA00034018"/>
    </source>
</evidence>
<sequence>GSVLTFHNICYRVKTKTGFLCFRKTADKEVLRDVNGIMKPGLNAILGPTGSGKSSLLDILAARKDPRGLSGDILINGAPQPANFKCTSGYVVQDDVVMGTLTVRENLKFSAALRLPKSVKEQEKNERVNKIIKELGLSKVADSKVGTQFSRGVSGGERKRTNIGMELIMDPAILFLDEPTTGLDASTANAVLLLLKRMAKQGKTIIFSIHQPRYSIFRLFDNLTLLAAGRVLYHGPAQHAIEYFQSIGYQCEPYNNPADFFLDIINGDSTAVAMNKADESNTAERNEERSEYDKTVAEQLAEKYTNSSYYRETKAHLESIPSGNKKKTTRVFRQITYANSFLHQLKWVSRRTFKNLIGNPQASIAQVCVTAFLGLIVGAIFFGLKEDSAGLQNRVGAMFFLTTNQCFSSISAIELFVVEKKIFIHEYISGYYRTSAYFIAKLMADLIPIRTLPSIIFTCIVYFMLGKYGLLKPTVEAFFIMMFTLMMVSYTATSMALAIATGQSVVAIANLLMTITFVFMILFSGLLVNLTSVLSWLSWLKYLSIPRYGMAALQINELTGLNFCSSSNSTFINVSVFICRLCTGEEYLESQGIDASPWGLWQNHLALACMSVIFLTIAYLKLHFMKKFS</sequence>
<dbReference type="GO" id="GO:0008559">
    <property type="term" value="F:ABC-type xenobiotic transporter activity"/>
    <property type="evidence" value="ECO:0007669"/>
    <property type="project" value="UniProtKB-EC"/>
</dbReference>
<evidence type="ECO:0000256" key="17">
    <source>
        <dbReference type="ARBA" id="ARBA00023157"/>
    </source>
</evidence>
<evidence type="ECO:0000256" key="4">
    <source>
        <dbReference type="ARBA" id="ARBA00012191"/>
    </source>
</evidence>
<reference evidence="39 40" key="1">
    <citation type="submission" date="2019-09" db="EMBL/GenBank/DDBJ databases">
        <title>Bird 10,000 Genomes (B10K) Project - Family phase.</title>
        <authorList>
            <person name="Zhang G."/>
        </authorList>
    </citation>
    <scope>NUCLEOTIDE SEQUENCE [LARGE SCALE GENOMIC DNA]</scope>
    <source>
        <strain evidence="39">B10K-DU-030-22</strain>
        <tissue evidence="39">Blood</tissue>
    </source>
</reference>
<evidence type="ECO:0000256" key="11">
    <source>
        <dbReference type="ARBA" id="ARBA00022840"/>
    </source>
</evidence>
<evidence type="ECO:0000256" key="30">
    <source>
        <dbReference type="ARBA" id="ARBA00048296"/>
    </source>
</evidence>